<dbReference type="GO" id="GO:0005737">
    <property type="term" value="C:cytoplasm"/>
    <property type="evidence" value="ECO:0007669"/>
    <property type="project" value="InterPro"/>
</dbReference>
<gene>
    <name evidence="2" type="ORF">AVDCRST_MAG63-285</name>
</gene>
<dbReference type="Pfam" id="PF01921">
    <property type="entry name" value="tRNA-synt_1f"/>
    <property type="match status" value="1"/>
</dbReference>
<dbReference type="PANTHER" id="PTHR37940">
    <property type="entry name" value="LYSINE--TRNA LIGASE"/>
    <property type="match status" value="1"/>
</dbReference>
<dbReference type="GO" id="GO:0004824">
    <property type="term" value="F:lysine-tRNA ligase activity"/>
    <property type="evidence" value="ECO:0007669"/>
    <property type="project" value="InterPro"/>
</dbReference>
<dbReference type="GO" id="GO:0006430">
    <property type="term" value="P:lysyl-tRNA aminoacylation"/>
    <property type="evidence" value="ECO:0007669"/>
    <property type="project" value="InterPro"/>
</dbReference>
<dbReference type="InterPro" id="IPR002904">
    <property type="entry name" value="Lys-tRNA-ligase"/>
</dbReference>
<dbReference type="Gene3D" id="3.40.50.620">
    <property type="entry name" value="HUPs"/>
    <property type="match status" value="2"/>
</dbReference>
<reference evidence="2" key="1">
    <citation type="submission" date="2020-02" db="EMBL/GenBank/DDBJ databases">
        <authorList>
            <person name="Meier V. D."/>
        </authorList>
    </citation>
    <scope>NUCLEOTIDE SEQUENCE</scope>
    <source>
        <strain evidence="2">AVDCRST_MAG63</strain>
    </source>
</reference>
<dbReference type="PANTHER" id="PTHR37940:SF1">
    <property type="entry name" value="LYSINE--TRNA LIGASE"/>
    <property type="match status" value="1"/>
</dbReference>
<organism evidence="2">
    <name type="scientific">uncultured Armatimonadetes bacterium</name>
    <dbReference type="NCBI Taxonomy" id="157466"/>
    <lineage>
        <taxon>Bacteria</taxon>
        <taxon>Bacillati</taxon>
        <taxon>Armatimonadota</taxon>
        <taxon>environmental samples</taxon>
    </lineage>
</organism>
<sequence length="492" mass="55036">MSQAPLYTETLQRFENQAIVTVAAGATCAYLGDERSLREFLVADETARHLRAAGHTVFSLLIDDSLDPLNARQLRVAVNKDEKLQEQFQGWCGKPIGRLPDPWGCHASYAAHFEAKLLDRLHDFGCHPTLISTADLYRRGVYAPYVREVLERHDEVTGFLAQRFPGYTPDRLFWVICPCCGYMDATRMERVACWGVQAYCGRCEKSHGIAFGDLEGKLNWKLDCALRWTLFKIDAEPFSKAYLEPKAGTFAVARALSERFFGGAYVQPLPYGLVKMERHLSGRVLESLPAPALRNLFTEHPATDLHLTADLVMTTASRHEVSAGTSYLDAVKQLLPVWLLTPDALTKGQRDLVAHGTAFSRHFLDSEPALRLPAREHIAGEVPVVLEGLRCLLRQIITLRQTTGSCWESYQAPAKRLLDDVAPHKKAVLHCFRSITGQQQGLPVTRALFLLPLTYLQLVEHLLDLHLSVAVHNTVHPKSSYEPETLPLPLAA</sequence>
<dbReference type="SUPFAM" id="SSF52374">
    <property type="entry name" value="Nucleotidylyl transferase"/>
    <property type="match status" value="1"/>
</dbReference>
<dbReference type="InterPro" id="IPR014729">
    <property type="entry name" value="Rossmann-like_a/b/a_fold"/>
</dbReference>
<evidence type="ECO:0000313" key="2">
    <source>
        <dbReference type="EMBL" id="CAA9217071.1"/>
    </source>
</evidence>
<evidence type="ECO:0000256" key="1">
    <source>
        <dbReference type="ARBA" id="ARBA00022490"/>
    </source>
</evidence>
<dbReference type="GO" id="GO:0005524">
    <property type="term" value="F:ATP binding"/>
    <property type="evidence" value="ECO:0007669"/>
    <property type="project" value="InterPro"/>
</dbReference>
<dbReference type="EMBL" id="CADCTO010000036">
    <property type="protein sequence ID" value="CAA9217071.1"/>
    <property type="molecule type" value="Genomic_DNA"/>
</dbReference>
<keyword evidence="1" id="KW-0963">Cytoplasm</keyword>
<name>A0A6J4HAR9_9BACT</name>
<proteinExistence type="predicted"/>
<dbReference type="AlphaFoldDB" id="A0A6J4HAR9"/>
<accession>A0A6J4HAR9</accession>
<protein>
    <submittedName>
        <fullName evidence="2">Uncharacterized protein</fullName>
    </submittedName>
</protein>